<evidence type="ECO:0000313" key="1">
    <source>
        <dbReference type="EMBL" id="MFD2513222.1"/>
    </source>
</evidence>
<dbReference type="RefSeq" id="WP_377503679.1">
    <property type="nucleotide sequence ID" value="NZ_JBHULU010000005.1"/>
</dbReference>
<organism evidence="1 2">
    <name type="scientific">Pontibacter locisalis</name>
    <dbReference type="NCBI Taxonomy" id="1719035"/>
    <lineage>
        <taxon>Bacteria</taxon>
        <taxon>Pseudomonadati</taxon>
        <taxon>Bacteroidota</taxon>
        <taxon>Cytophagia</taxon>
        <taxon>Cytophagales</taxon>
        <taxon>Hymenobacteraceae</taxon>
        <taxon>Pontibacter</taxon>
    </lineage>
</organism>
<dbReference type="Proteomes" id="UP001597544">
    <property type="component" value="Unassembled WGS sequence"/>
</dbReference>
<reference evidence="2" key="1">
    <citation type="journal article" date="2019" name="Int. J. Syst. Evol. Microbiol.">
        <title>The Global Catalogue of Microorganisms (GCM) 10K type strain sequencing project: providing services to taxonomists for standard genome sequencing and annotation.</title>
        <authorList>
            <consortium name="The Broad Institute Genomics Platform"/>
            <consortium name="The Broad Institute Genome Sequencing Center for Infectious Disease"/>
            <person name="Wu L."/>
            <person name="Ma J."/>
        </authorList>
    </citation>
    <scope>NUCLEOTIDE SEQUENCE [LARGE SCALE GENOMIC DNA]</scope>
    <source>
        <strain evidence="2">KCTC 42498</strain>
    </source>
</reference>
<proteinExistence type="predicted"/>
<accession>A0ABW5IJQ9</accession>
<evidence type="ECO:0008006" key="3">
    <source>
        <dbReference type="Google" id="ProtNLM"/>
    </source>
</evidence>
<gene>
    <name evidence="1" type="ORF">ACFSRY_05045</name>
</gene>
<comment type="caution">
    <text evidence="1">The sequence shown here is derived from an EMBL/GenBank/DDBJ whole genome shotgun (WGS) entry which is preliminary data.</text>
</comment>
<name>A0ABW5IJQ9_9BACT</name>
<evidence type="ECO:0000313" key="2">
    <source>
        <dbReference type="Proteomes" id="UP001597544"/>
    </source>
</evidence>
<dbReference type="EMBL" id="JBHULU010000005">
    <property type="protein sequence ID" value="MFD2513222.1"/>
    <property type="molecule type" value="Genomic_DNA"/>
</dbReference>
<keyword evidence="2" id="KW-1185">Reference proteome</keyword>
<sequence>MHRYLRHIAVFLLLLFFRVMVPDTLLLQLHPHTHTVHTEHSDNHKAQVGQKHKHCPVEDLFGAPFQAAATPADFTPVTHAATYAVHYNSIWLGVALFNTSLRGPPVA</sequence>
<protein>
    <recommendedName>
        <fullName evidence="3">Secreted protein</fullName>
    </recommendedName>
</protein>